<feature type="compositionally biased region" description="Polar residues" evidence="8">
    <location>
        <begin position="695"/>
        <end position="710"/>
    </location>
</feature>
<dbReference type="GeneID" id="59339703"/>
<feature type="compositionally biased region" description="Polar residues" evidence="8">
    <location>
        <begin position="1"/>
        <end position="20"/>
    </location>
</feature>
<dbReference type="PANTHER" id="PTHR41391">
    <property type="entry name" value="RESTRICTION OF TELOMERE CAPPING PROTEIN 4"/>
    <property type="match status" value="1"/>
</dbReference>
<feature type="compositionally biased region" description="Polar residues" evidence="8">
    <location>
        <begin position="162"/>
        <end position="171"/>
    </location>
</feature>
<reference evidence="10" key="1">
    <citation type="submission" date="2020-05" db="EMBL/GenBank/DDBJ databases">
        <title>Mycena genomes resolve the evolution of fungal bioluminescence.</title>
        <authorList>
            <person name="Tsai I.J."/>
        </authorList>
    </citation>
    <scope>NUCLEOTIDE SEQUENCE</scope>
    <source>
        <strain evidence="10">171206Taipei</strain>
    </source>
</reference>
<protein>
    <recommendedName>
        <fullName evidence="5">Restriction of telomere capping protein 4</fullName>
    </recommendedName>
</protein>
<evidence type="ECO:0000256" key="7">
    <source>
        <dbReference type="ARBA" id="ARBA00023242"/>
    </source>
</evidence>
<proteinExistence type="inferred from homology"/>
<evidence type="ECO:0000313" key="11">
    <source>
        <dbReference type="Proteomes" id="UP000636479"/>
    </source>
</evidence>
<feature type="compositionally biased region" description="Polar residues" evidence="8">
    <location>
        <begin position="191"/>
        <end position="206"/>
    </location>
</feature>
<accession>A0A8H6WDV6</accession>
<comment type="subcellular location">
    <subcellularLocation>
        <location evidence="3">Cytoplasm</location>
    </subcellularLocation>
    <subcellularLocation>
        <location evidence="2">Nucleus</location>
    </subcellularLocation>
</comment>
<keyword evidence="11" id="KW-1185">Reference proteome</keyword>
<dbReference type="AlphaFoldDB" id="A0A8H6WDV6"/>
<dbReference type="InterPro" id="IPR039024">
    <property type="entry name" value="RTC4"/>
</dbReference>
<evidence type="ECO:0000259" key="9">
    <source>
        <dbReference type="SMART" id="SM01312"/>
    </source>
</evidence>
<comment type="caution">
    <text evidence="10">The sequence shown here is derived from an EMBL/GenBank/DDBJ whole genome shotgun (WGS) entry which is preliminary data.</text>
</comment>
<comment type="function">
    <text evidence="1">May be involved in a process influencing telomere capping.</text>
</comment>
<dbReference type="Proteomes" id="UP000636479">
    <property type="component" value="Unassembled WGS sequence"/>
</dbReference>
<dbReference type="GO" id="GO:0005634">
    <property type="term" value="C:nucleus"/>
    <property type="evidence" value="ECO:0007669"/>
    <property type="project" value="UniProtKB-SubCell"/>
</dbReference>
<feature type="compositionally biased region" description="Basic and acidic residues" evidence="8">
    <location>
        <begin position="839"/>
        <end position="848"/>
    </location>
</feature>
<evidence type="ECO:0000256" key="3">
    <source>
        <dbReference type="ARBA" id="ARBA00004496"/>
    </source>
</evidence>
<feature type="compositionally biased region" description="Polar residues" evidence="8">
    <location>
        <begin position="893"/>
        <end position="905"/>
    </location>
</feature>
<feature type="compositionally biased region" description="Polar residues" evidence="8">
    <location>
        <begin position="132"/>
        <end position="154"/>
    </location>
</feature>
<evidence type="ECO:0000256" key="5">
    <source>
        <dbReference type="ARBA" id="ARBA00015162"/>
    </source>
</evidence>
<organism evidence="10 11">
    <name type="scientific">Mycena indigotica</name>
    <dbReference type="NCBI Taxonomy" id="2126181"/>
    <lineage>
        <taxon>Eukaryota</taxon>
        <taxon>Fungi</taxon>
        <taxon>Dikarya</taxon>
        <taxon>Basidiomycota</taxon>
        <taxon>Agaricomycotina</taxon>
        <taxon>Agaricomycetes</taxon>
        <taxon>Agaricomycetidae</taxon>
        <taxon>Agaricales</taxon>
        <taxon>Marasmiineae</taxon>
        <taxon>Mycenaceae</taxon>
        <taxon>Mycena</taxon>
    </lineage>
</organism>
<dbReference type="EMBL" id="JACAZF010000001">
    <property type="protein sequence ID" value="KAF7315074.1"/>
    <property type="molecule type" value="Genomic_DNA"/>
</dbReference>
<evidence type="ECO:0000256" key="1">
    <source>
        <dbReference type="ARBA" id="ARBA00002738"/>
    </source>
</evidence>
<dbReference type="Pfam" id="PF14474">
    <property type="entry name" value="RTC4"/>
    <property type="match status" value="1"/>
</dbReference>
<dbReference type="PANTHER" id="PTHR41391:SF1">
    <property type="entry name" value="RESTRICTION OF TELOMERE CAPPING PROTEIN 4"/>
    <property type="match status" value="1"/>
</dbReference>
<dbReference type="InterPro" id="IPR028094">
    <property type="entry name" value="RTC4_C"/>
</dbReference>
<comment type="similarity">
    <text evidence="4">Belongs to the RTC4 family.</text>
</comment>
<feature type="compositionally biased region" description="Polar residues" evidence="8">
    <location>
        <begin position="852"/>
        <end position="869"/>
    </location>
</feature>
<dbReference type="GO" id="GO:0005737">
    <property type="term" value="C:cytoplasm"/>
    <property type="evidence" value="ECO:0007669"/>
    <property type="project" value="UniProtKB-SubCell"/>
</dbReference>
<dbReference type="SMART" id="SM01312">
    <property type="entry name" value="RTC4"/>
    <property type="match status" value="1"/>
</dbReference>
<feature type="region of interest" description="Disordered" evidence="8">
    <location>
        <begin position="625"/>
        <end position="905"/>
    </location>
</feature>
<evidence type="ECO:0000256" key="6">
    <source>
        <dbReference type="ARBA" id="ARBA00022490"/>
    </source>
</evidence>
<feature type="domain" description="Restriction of telomere capping protein 4 C-terminal" evidence="9">
    <location>
        <begin position="454"/>
        <end position="597"/>
    </location>
</feature>
<gene>
    <name evidence="10" type="ORF">MIND_00021600</name>
</gene>
<name>A0A8H6WDV6_9AGAR</name>
<dbReference type="OrthoDB" id="128308at2759"/>
<feature type="compositionally biased region" description="Polar residues" evidence="8">
    <location>
        <begin position="676"/>
        <end position="687"/>
    </location>
</feature>
<sequence>MEGQKYAQTMSQRPGSQPSKTPLFDTAGSGLKRNSKPVKPTRVMSDDDESEDELNSWPSTSQPRREDTSSALPETSDVIKTLKFKKKKPEDGTGAPTSKENAGVVDRKATGGDIDCTSEKATTRPLRDNPSHRNSSPESRSTQPAIRRTASQTENSKKRVPPTTTKSLQRKQSVDDDGDPGPSRSKRPPVGSTSTLSIPQLSPTTKTRIRPQPRKKDPMAEFPALSPLGKHGSRKGKERETEVASTSRRVKSKPDPAPFPILSPVRDTTPKKPPKKPTEFPAPSPLRINAEPGKTKKKPLEARPFPMDFESRPSPPKRGSSDIEFEQEPKKKRKRSQSRTPAIAHDQEDDSFFMAPNTDPKTLCPYCDGPLPPDPTPHLQSLLEQTLKKSRPDPRPANPLGRRAPMAAFIGVCQRHRFETEILPEAEEKGWPKTIDWEDVRSRVQAMEWQLRQIVNNTGDDDESAPESSQAIRGARRQCLFWRDMIKEIKAKGSKGVQGVQEQFANFHKTQPGYYGEMGSVIIHQALYDMFPLTAIEPQLVNPLTPHEFIQRILVPEVGMRLVIQDRNLDAENKADRKCAVAILRASATYGVAMFPDESGQTAGDDVGEQLIMERAMRRRLELEAEEREEEEMAKRVAQKSKRSGKRKAKTKDSEPEDLPVERPRPRPKPKPKKPQQNLRTDSSGMDSDSAVDNPPTTKSNFSTGSNITPRRSRSRSRIRYLSQSSDDHLPCDEAPTTLKKRFKSVVSISDSDSTRPRQTRSGATSRVASDVADMVISSSEEADSDVAVLGARTKVETKSRKKTQATLAMDEQDQEATPRPAARTSKILLSSSSSASHGEFRPLDAARNRAKTTATDHGQSSPRKNSTDGWIRTMAVEPHYDDDDDDNIRPPQGSQSSSSWLLEA</sequence>
<evidence type="ECO:0000256" key="8">
    <source>
        <dbReference type="SAM" id="MobiDB-lite"/>
    </source>
</evidence>
<dbReference type="RefSeq" id="XP_037225097.1">
    <property type="nucleotide sequence ID" value="XM_037357187.1"/>
</dbReference>
<feature type="region of interest" description="Disordered" evidence="8">
    <location>
        <begin position="1"/>
        <end position="357"/>
    </location>
</feature>
<evidence type="ECO:0000256" key="4">
    <source>
        <dbReference type="ARBA" id="ARBA00009461"/>
    </source>
</evidence>
<feature type="compositionally biased region" description="Basic residues" evidence="8">
    <location>
        <begin position="637"/>
        <end position="650"/>
    </location>
</feature>
<evidence type="ECO:0000313" key="10">
    <source>
        <dbReference type="EMBL" id="KAF7315074.1"/>
    </source>
</evidence>
<feature type="compositionally biased region" description="Basic and acidic residues" evidence="8">
    <location>
        <begin position="117"/>
        <end position="131"/>
    </location>
</feature>
<keyword evidence="7" id="KW-0539">Nucleus</keyword>
<evidence type="ECO:0000256" key="2">
    <source>
        <dbReference type="ARBA" id="ARBA00004123"/>
    </source>
</evidence>
<keyword evidence="6" id="KW-0963">Cytoplasm</keyword>